<sequence>MSTGLLWRALCLLTILCTVSHHVCCIANQPDPSGTEQGLTFSHIYKIDVPGSSSCTVEHLPSHETGLQQDTTTSGENDIVFKHNIRLQPPKCNCEESESFKNLLYRINGLEEEVNYLKTQCTQGCCGRGGATVIMVHISTTPAAASVTQDGKALIALCPPAPMSAVTTADA</sequence>
<proteinExistence type="predicted"/>
<name>A0ABV0W7K9_9TELE</name>
<dbReference type="Proteomes" id="UP001444071">
    <property type="component" value="Unassembled WGS sequence"/>
</dbReference>
<organism evidence="2 3">
    <name type="scientific">Xenotaenia resolanae</name>
    <dbReference type="NCBI Taxonomy" id="208358"/>
    <lineage>
        <taxon>Eukaryota</taxon>
        <taxon>Metazoa</taxon>
        <taxon>Chordata</taxon>
        <taxon>Craniata</taxon>
        <taxon>Vertebrata</taxon>
        <taxon>Euteleostomi</taxon>
        <taxon>Actinopterygii</taxon>
        <taxon>Neopterygii</taxon>
        <taxon>Teleostei</taxon>
        <taxon>Neoteleostei</taxon>
        <taxon>Acanthomorphata</taxon>
        <taxon>Ovalentaria</taxon>
        <taxon>Atherinomorphae</taxon>
        <taxon>Cyprinodontiformes</taxon>
        <taxon>Goodeidae</taxon>
        <taxon>Xenotaenia</taxon>
    </lineage>
</organism>
<feature type="signal peptide" evidence="1">
    <location>
        <begin position="1"/>
        <end position="25"/>
    </location>
</feature>
<accession>A0ABV0W7K9</accession>
<keyword evidence="3" id="KW-1185">Reference proteome</keyword>
<protein>
    <submittedName>
        <fullName evidence="2">Uncharacterized protein</fullName>
    </submittedName>
</protein>
<reference evidence="2 3" key="1">
    <citation type="submission" date="2021-06" db="EMBL/GenBank/DDBJ databases">
        <authorList>
            <person name="Palmer J.M."/>
        </authorList>
    </citation>
    <scope>NUCLEOTIDE SEQUENCE [LARGE SCALE GENOMIC DNA]</scope>
    <source>
        <strain evidence="2 3">XR_2019</strain>
        <tissue evidence="2">Muscle</tissue>
    </source>
</reference>
<gene>
    <name evidence="2" type="ORF">XENORESO_007008</name>
</gene>
<evidence type="ECO:0000313" key="2">
    <source>
        <dbReference type="EMBL" id="MEQ2265426.1"/>
    </source>
</evidence>
<evidence type="ECO:0000256" key="1">
    <source>
        <dbReference type="SAM" id="SignalP"/>
    </source>
</evidence>
<keyword evidence="1" id="KW-0732">Signal</keyword>
<evidence type="ECO:0000313" key="3">
    <source>
        <dbReference type="Proteomes" id="UP001444071"/>
    </source>
</evidence>
<feature type="chain" id="PRO_5045138602" evidence="1">
    <location>
        <begin position="26"/>
        <end position="171"/>
    </location>
</feature>
<dbReference type="EMBL" id="JAHRIM010032349">
    <property type="protein sequence ID" value="MEQ2265426.1"/>
    <property type="molecule type" value="Genomic_DNA"/>
</dbReference>
<comment type="caution">
    <text evidence="2">The sequence shown here is derived from an EMBL/GenBank/DDBJ whole genome shotgun (WGS) entry which is preliminary data.</text>
</comment>